<gene>
    <name evidence="1" type="ORF">A2988_00415</name>
</gene>
<accession>A0A1F5BTK1</accession>
<organism evidence="1 2">
    <name type="scientific">Candidatus Azambacteria bacterium RIFCSPLOWO2_01_FULL_46_25</name>
    <dbReference type="NCBI Taxonomy" id="1797298"/>
    <lineage>
        <taxon>Bacteria</taxon>
        <taxon>Candidatus Azamiibacteriota</taxon>
    </lineage>
</organism>
<name>A0A1F5BTK1_9BACT</name>
<evidence type="ECO:0000313" key="1">
    <source>
        <dbReference type="EMBL" id="OGD33943.1"/>
    </source>
</evidence>
<dbReference type="SUPFAM" id="SSF110849">
    <property type="entry name" value="ParB/Sulfiredoxin"/>
    <property type="match status" value="1"/>
</dbReference>
<dbReference type="Gene3D" id="3.90.1530.10">
    <property type="entry name" value="Conserved hypothetical protein from pyrococcus furiosus pfu- 392566-001, ParB domain"/>
    <property type="match status" value="1"/>
</dbReference>
<protein>
    <recommendedName>
        <fullName evidence="3">ParB/Sulfiredoxin domain-containing protein</fullName>
    </recommendedName>
</protein>
<comment type="caution">
    <text evidence="1">The sequence shown here is derived from an EMBL/GenBank/DDBJ whole genome shotgun (WGS) entry which is preliminary data.</text>
</comment>
<sequence length="149" mass="17211">MDIKEIWKKHPLYEQGKIELVPTEWVWKYYGRDVSPEADLLDGTIVSMDALWENILQVGLYNPLIMRVGLENKKFRLESGNHRIQVFHQHGVRLVPVTVQVREECGPHTEDVMTDATHNFEAPEGFLISKITDEYMAPSEVFSDLKASQ</sequence>
<dbReference type="STRING" id="1797298.A2988_00415"/>
<dbReference type="AlphaFoldDB" id="A0A1F5BTK1"/>
<reference evidence="1 2" key="1">
    <citation type="journal article" date="2016" name="Nat. Commun.">
        <title>Thousands of microbial genomes shed light on interconnected biogeochemical processes in an aquifer system.</title>
        <authorList>
            <person name="Anantharaman K."/>
            <person name="Brown C.T."/>
            <person name="Hug L.A."/>
            <person name="Sharon I."/>
            <person name="Castelle C.J."/>
            <person name="Probst A.J."/>
            <person name="Thomas B.C."/>
            <person name="Singh A."/>
            <person name="Wilkins M.J."/>
            <person name="Karaoz U."/>
            <person name="Brodie E.L."/>
            <person name="Williams K.H."/>
            <person name="Hubbard S.S."/>
            <person name="Banfield J.F."/>
        </authorList>
    </citation>
    <scope>NUCLEOTIDE SEQUENCE [LARGE SCALE GENOMIC DNA]</scope>
</reference>
<dbReference type="Proteomes" id="UP000176650">
    <property type="component" value="Unassembled WGS sequence"/>
</dbReference>
<dbReference type="InterPro" id="IPR036086">
    <property type="entry name" value="ParB/Sulfiredoxin_sf"/>
</dbReference>
<proteinExistence type="predicted"/>
<evidence type="ECO:0008006" key="3">
    <source>
        <dbReference type="Google" id="ProtNLM"/>
    </source>
</evidence>
<dbReference type="EMBL" id="MEYS01000002">
    <property type="protein sequence ID" value="OGD33943.1"/>
    <property type="molecule type" value="Genomic_DNA"/>
</dbReference>
<evidence type="ECO:0000313" key="2">
    <source>
        <dbReference type="Proteomes" id="UP000176650"/>
    </source>
</evidence>